<gene>
    <name evidence="17" type="ORF">CLLU_06830</name>
</gene>
<keyword evidence="11 16" id="KW-0472">Membrane</keyword>
<keyword evidence="13" id="KW-1208">Phospholipid metabolism</keyword>
<dbReference type="InterPro" id="IPR050324">
    <property type="entry name" value="CDP-alcohol_PTase-I"/>
</dbReference>
<dbReference type="InterPro" id="IPR004533">
    <property type="entry name" value="CDP-diaglyc--ser_O-PTrfase"/>
</dbReference>
<dbReference type="AlphaFoldDB" id="A0A2T0BR61"/>
<dbReference type="GO" id="GO:0003882">
    <property type="term" value="F:CDP-diacylglycerol-serine O-phosphatidyltransferase activity"/>
    <property type="evidence" value="ECO:0007669"/>
    <property type="project" value="UniProtKB-EC"/>
</dbReference>
<keyword evidence="10" id="KW-0443">Lipid metabolism</keyword>
<comment type="similarity">
    <text evidence="3 15">Belongs to the CDP-alcohol phosphatidyltransferase class-I family.</text>
</comment>
<evidence type="ECO:0000256" key="16">
    <source>
        <dbReference type="SAM" id="Phobius"/>
    </source>
</evidence>
<dbReference type="RefSeq" id="WP_106008184.1">
    <property type="nucleotide sequence ID" value="NZ_JALCPJ010000007.1"/>
</dbReference>
<evidence type="ECO:0000256" key="11">
    <source>
        <dbReference type="ARBA" id="ARBA00023136"/>
    </source>
</evidence>
<dbReference type="InterPro" id="IPR043130">
    <property type="entry name" value="CDP-OH_PTrfase_TM_dom"/>
</dbReference>
<evidence type="ECO:0000256" key="6">
    <source>
        <dbReference type="ARBA" id="ARBA00022516"/>
    </source>
</evidence>
<dbReference type="GO" id="GO:0016020">
    <property type="term" value="C:membrane"/>
    <property type="evidence" value="ECO:0007669"/>
    <property type="project" value="InterPro"/>
</dbReference>
<dbReference type="PANTHER" id="PTHR14269:SF61">
    <property type="entry name" value="CDP-DIACYLGLYCEROL--SERINE O-PHOSPHATIDYLTRANSFERASE"/>
    <property type="match status" value="1"/>
</dbReference>
<evidence type="ECO:0000256" key="10">
    <source>
        <dbReference type="ARBA" id="ARBA00023098"/>
    </source>
</evidence>
<feature type="transmembrane region" description="Helical" evidence="16">
    <location>
        <begin position="152"/>
        <end position="172"/>
    </location>
</feature>
<dbReference type="Pfam" id="PF01066">
    <property type="entry name" value="CDP-OH_P_transf"/>
    <property type="match status" value="1"/>
</dbReference>
<comment type="subcellular location">
    <subcellularLocation>
        <location evidence="2">Endomembrane system</location>
        <topology evidence="2">Multi-pass membrane protein</topology>
    </subcellularLocation>
</comment>
<dbReference type="EMBL" id="PVXP01000005">
    <property type="protein sequence ID" value="PRR86367.1"/>
    <property type="molecule type" value="Genomic_DNA"/>
</dbReference>
<keyword evidence="6" id="KW-0444">Lipid biosynthesis</keyword>
<keyword evidence="8 16" id="KW-0812">Transmembrane</keyword>
<keyword evidence="9 16" id="KW-1133">Transmembrane helix</keyword>
<evidence type="ECO:0000313" key="18">
    <source>
        <dbReference type="Proteomes" id="UP000237798"/>
    </source>
</evidence>
<feature type="transmembrane region" description="Helical" evidence="16">
    <location>
        <begin position="97"/>
        <end position="115"/>
    </location>
</feature>
<dbReference type="Gene3D" id="1.20.120.1760">
    <property type="match status" value="1"/>
</dbReference>
<keyword evidence="18" id="KW-1185">Reference proteome</keyword>
<keyword evidence="7 15" id="KW-0808">Transferase</keyword>
<feature type="transmembrane region" description="Helical" evidence="16">
    <location>
        <begin position="127"/>
        <end position="146"/>
    </location>
</feature>
<dbReference type="InterPro" id="IPR000462">
    <property type="entry name" value="CDP-OH_P_trans"/>
</dbReference>
<dbReference type="GO" id="GO:0012505">
    <property type="term" value="C:endomembrane system"/>
    <property type="evidence" value="ECO:0007669"/>
    <property type="project" value="UniProtKB-SubCell"/>
</dbReference>
<organism evidence="17 18">
    <name type="scientific">Clostridium luticellarii</name>
    <dbReference type="NCBI Taxonomy" id="1691940"/>
    <lineage>
        <taxon>Bacteria</taxon>
        <taxon>Bacillati</taxon>
        <taxon>Bacillota</taxon>
        <taxon>Clostridia</taxon>
        <taxon>Eubacteriales</taxon>
        <taxon>Clostridiaceae</taxon>
        <taxon>Clostridium</taxon>
    </lineage>
</organism>
<name>A0A2T0BR61_9CLOT</name>
<evidence type="ECO:0000256" key="4">
    <source>
        <dbReference type="ARBA" id="ARBA00013174"/>
    </source>
</evidence>
<comment type="catalytic activity">
    <reaction evidence="1">
        <text>a CDP-1,2-diacyl-sn-glycerol + L-serine = a 1,2-diacyl-sn-glycero-3-phospho-L-serine + CMP + H(+)</text>
        <dbReference type="Rhea" id="RHEA:16913"/>
        <dbReference type="ChEBI" id="CHEBI:15378"/>
        <dbReference type="ChEBI" id="CHEBI:33384"/>
        <dbReference type="ChEBI" id="CHEBI:57262"/>
        <dbReference type="ChEBI" id="CHEBI:58332"/>
        <dbReference type="ChEBI" id="CHEBI:60377"/>
        <dbReference type="EC" id="2.7.8.8"/>
    </reaction>
</comment>
<sequence>MAKIKIARSTVPNAFTLTNLSCGIISLIMSFEGNYIWAGLFILLACLADRYDGKVARFLKVSSDLGKELDSLADLVSFGVAPSVLAFNLYNFSSLGLLGYLLVLLFPICGAYRLARFNITDFDGEFFGIPITFAGMFMALYCLITIKRHMAPEVTILLVIILSYLMVCKYRFKKF</sequence>
<dbReference type="Proteomes" id="UP000237798">
    <property type="component" value="Unassembled WGS sequence"/>
</dbReference>
<evidence type="ECO:0000256" key="14">
    <source>
        <dbReference type="ARBA" id="ARBA00032361"/>
    </source>
</evidence>
<evidence type="ECO:0000256" key="15">
    <source>
        <dbReference type="RuleBase" id="RU003750"/>
    </source>
</evidence>
<evidence type="ECO:0000256" key="1">
    <source>
        <dbReference type="ARBA" id="ARBA00000287"/>
    </source>
</evidence>
<protein>
    <recommendedName>
        <fullName evidence="5">CDP-diacylglycerol--serine O-phosphatidyltransferase</fullName>
        <ecNumber evidence="4">2.7.8.8</ecNumber>
    </recommendedName>
    <alternativeName>
        <fullName evidence="14">Phosphatidylserine synthase</fullName>
    </alternativeName>
</protein>
<dbReference type="EC" id="2.7.8.8" evidence="4"/>
<accession>A0A2T0BR61</accession>
<dbReference type="GO" id="GO:0008654">
    <property type="term" value="P:phospholipid biosynthetic process"/>
    <property type="evidence" value="ECO:0007669"/>
    <property type="project" value="UniProtKB-KW"/>
</dbReference>
<proteinExistence type="inferred from homology"/>
<dbReference type="InterPro" id="IPR048254">
    <property type="entry name" value="CDP_ALCOHOL_P_TRANSF_CS"/>
</dbReference>
<dbReference type="NCBIfam" id="TIGR00473">
    <property type="entry name" value="pssA"/>
    <property type="match status" value="1"/>
</dbReference>
<dbReference type="PANTHER" id="PTHR14269">
    <property type="entry name" value="CDP-DIACYLGLYCEROL--GLYCEROL-3-PHOSPHATE 3-PHOSPHATIDYLTRANSFERASE-RELATED"/>
    <property type="match status" value="1"/>
</dbReference>
<dbReference type="OrthoDB" id="9777147at2"/>
<evidence type="ECO:0000256" key="13">
    <source>
        <dbReference type="ARBA" id="ARBA00023264"/>
    </source>
</evidence>
<evidence type="ECO:0000256" key="2">
    <source>
        <dbReference type="ARBA" id="ARBA00004127"/>
    </source>
</evidence>
<evidence type="ECO:0000256" key="9">
    <source>
        <dbReference type="ARBA" id="ARBA00022989"/>
    </source>
</evidence>
<evidence type="ECO:0000256" key="7">
    <source>
        <dbReference type="ARBA" id="ARBA00022679"/>
    </source>
</evidence>
<evidence type="ECO:0000256" key="8">
    <source>
        <dbReference type="ARBA" id="ARBA00022692"/>
    </source>
</evidence>
<evidence type="ECO:0000256" key="12">
    <source>
        <dbReference type="ARBA" id="ARBA00023209"/>
    </source>
</evidence>
<dbReference type="PROSITE" id="PS00379">
    <property type="entry name" value="CDP_ALCOHOL_P_TRANSF"/>
    <property type="match status" value="1"/>
</dbReference>
<evidence type="ECO:0000313" key="17">
    <source>
        <dbReference type="EMBL" id="PRR86367.1"/>
    </source>
</evidence>
<reference evidence="17 18" key="1">
    <citation type="submission" date="2018-03" db="EMBL/GenBank/DDBJ databases">
        <title>Genome sequence of Clostridium luticellarii DSM 29923.</title>
        <authorList>
            <person name="Poehlein A."/>
            <person name="Daniel R."/>
        </authorList>
    </citation>
    <scope>NUCLEOTIDE SEQUENCE [LARGE SCALE GENOMIC DNA]</scope>
    <source>
        <strain evidence="17 18">DSM 29923</strain>
    </source>
</reference>
<keyword evidence="12" id="KW-0594">Phospholipid biosynthesis</keyword>
<comment type="caution">
    <text evidence="17">The sequence shown here is derived from an EMBL/GenBank/DDBJ whole genome shotgun (WGS) entry which is preliminary data.</text>
</comment>
<evidence type="ECO:0000256" key="5">
    <source>
        <dbReference type="ARBA" id="ARBA00017171"/>
    </source>
</evidence>
<evidence type="ECO:0000256" key="3">
    <source>
        <dbReference type="ARBA" id="ARBA00010441"/>
    </source>
</evidence>